<dbReference type="Proteomes" id="UP000310326">
    <property type="component" value="Segment"/>
</dbReference>
<evidence type="ECO:0000313" key="1">
    <source>
        <dbReference type="EMBL" id="QBQ73297.1"/>
    </source>
</evidence>
<evidence type="ECO:0000313" key="2">
    <source>
        <dbReference type="Proteomes" id="UP000310326"/>
    </source>
</evidence>
<protein>
    <submittedName>
        <fullName evidence="1">Uncharacterized protein</fullName>
    </submittedName>
</protein>
<name>A0A482MH73_9CAUD</name>
<gene>
    <name evidence="1" type="ORF">kac65v161_gp059</name>
</gene>
<proteinExistence type="predicted"/>
<reference evidence="1 2" key="1">
    <citation type="submission" date="2019-03" db="EMBL/GenBank/DDBJ databases">
        <title>Diversity and diversification of Nodularia spumigena cyanophages in the Baltic Sea.</title>
        <authorList>
            <person name="Sulcius S."/>
            <person name="Holmfeldt K."/>
            <person name="Simoliunas E."/>
        </authorList>
    </citation>
    <scope>NUCLEOTIDE SEQUENCE [LARGE SCALE GENOMIC DNA]</scope>
</reference>
<sequence length="54" mass="6362">MVNQLSSPKLLVIFNIMSPQKLNPEQVRVGYKTELVFQFGLIFLEFYTRFPILI</sequence>
<organism evidence="1 2">
    <name type="scientific">Nodularia phage vB_NspS-kac65v161</name>
    <dbReference type="NCBI Taxonomy" id="2557580"/>
    <lineage>
        <taxon>Viruses</taxon>
        <taxon>Duplodnaviria</taxon>
        <taxon>Heunggongvirae</taxon>
        <taxon>Uroviricota</taxon>
        <taxon>Caudoviricetes</taxon>
        <taxon>Ravarandavirus</taxon>
        <taxon>Ravarandavirus kac65v151</taxon>
    </lineage>
</organism>
<dbReference type="EMBL" id="MK605243">
    <property type="protein sequence ID" value="QBQ73297.1"/>
    <property type="molecule type" value="Genomic_DNA"/>
</dbReference>
<accession>A0A482MH73</accession>